<evidence type="ECO:0000313" key="2">
    <source>
        <dbReference type="Proteomes" id="UP000228886"/>
    </source>
</evidence>
<gene>
    <name evidence="1" type="ORF">COS11_07295</name>
</gene>
<protein>
    <submittedName>
        <fullName evidence="1">Uncharacterized protein</fullName>
    </submittedName>
</protein>
<dbReference type="Proteomes" id="UP000228886">
    <property type="component" value="Unassembled WGS sequence"/>
</dbReference>
<sequence length="92" mass="10489">MEIVALVLGFLALLLTGYWSKKTNDLVSSEDRIAKNLIEEGGKRTQEMIEEGKKETQRIIEEGQKRTEQLTHYIASLIAADGNKTRELIKER</sequence>
<evidence type="ECO:0000313" key="1">
    <source>
        <dbReference type="EMBL" id="PIV63465.1"/>
    </source>
</evidence>
<reference evidence="2" key="1">
    <citation type="submission" date="2017-09" db="EMBL/GenBank/DDBJ databases">
        <title>Depth-based differentiation of microbial function through sediment-hosted aquifers and enrichment of novel symbionts in the deep terrestrial subsurface.</title>
        <authorList>
            <person name="Probst A.J."/>
            <person name="Ladd B."/>
            <person name="Jarett J.K."/>
            <person name="Geller-Mcgrath D.E."/>
            <person name="Sieber C.M.K."/>
            <person name="Emerson J.B."/>
            <person name="Anantharaman K."/>
            <person name="Thomas B.C."/>
            <person name="Malmstrom R."/>
            <person name="Stieglmeier M."/>
            <person name="Klingl A."/>
            <person name="Woyke T."/>
            <person name="Ryan C.M."/>
            <person name="Banfield J.F."/>
        </authorList>
    </citation>
    <scope>NUCLEOTIDE SEQUENCE [LARGE SCALE GENOMIC DNA]</scope>
</reference>
<dbReference type="AlphaFoldDB" id="A0A2M7E6Z6"/>
<name>A0A2M7E6Z6_9BACT</name>
<organism evidence="1 2">
    <name type="scientific">bacterium (Candidatus Ratteibacteria) CG01_land_8_20_14_3_00_40_19</name>
    <dbReference type="NCBI Taxonomy" id="2014290"/>
    <lineage>
        <taxon>Bacteria</taxon>
        <taxon>Candidatus Ratteibacteria</taxon>
    </lineage>
</organism>
<accession>A0A2M7E6Z6</accession>
<proteinExistence type="predicted"/>
<dbReference type="EMBL" id="PETL01000350">
    <property type="protein sequence ID" value="PIV63465.1"/>
    <property type="molecule type" value="Genomic_DNA"/>
</dbReference>
<comment type="caution">
    <text evidence="1">The sequence shown here is derived from an EMBL/GenBank/DDBJ whole genome shotgun (WGS) entry which is preliminary data.</text>
</comment>